<comment type="similarity">
    <text evidence="2">Belongs to the membrane fusion protein (MFP) (TC 8.A.1) family.</text>
</comment>
<feature type="coiled-coil region" evidence="4">
    <location>
        <begin position="148"/>
        <end position="247"/>
    </location>
</feature>
<keyword evidence="8" id="KW-1185">Reference proteome</keyword>
<comment type="subcellular location">
    <subcellularLocation>
        <location evidence="1">Cell envelope</location>
    </subcellularLocation>
</comment>
<dbReference type="InterPro" id="IPR006143">
    <property type="entry name" value="RND_pump_MFP"/>
</dbReference>
<dbReference type="GO" id="GO:0030313">
    <property type="term" value="C:cell envelope"/>
    <property type="evidence" value="ECO:0007669"/>
    <property type="project" value="UniProtKB-SubCell"/>
</dbReference>
<name>A0A6I3XHJ9_9BURK</name>
<feature type="domain" description="CzcB-like barrel-sandwich hybrid" evidence="6">
    <location>
        <begin position="97"/>
        <end position="276"/>
    </location>
</feature>
<feature type="transmembrane region" description="Helical" evidence="5">
    <location>
        <begin position="27"/>
        <end position="48"/>
    </location>
</feature>
<evidence type="ECO:0000256" key="4">
    <source>
        <dbReference type="SAM" id="Coils"/>
    </source>
</evidence>
<dbReference type="Gene3D" id="2.40.50.100">
    <property type="match status" value="1"/>
</dbReference>
<dbReference type="Gene3D" id="2.40.420.20">
    <property type="match status" value="1"/>
</dbReference>
<evidence type="ECO:0000313" key="8">
    <source>
        <dbReference type="Proteomes" id="UP000431684"/>
    </source>
</evidence>
<dbReference type="GO" id="GO:0016020">
    <property type="term" value="C:membrane"/>
    <property type="evidence" value="ECO:0007669"/>
    <property type="project" value="InterPro"/>
</dbReference>
<comment type="caution">
    <text evidence="7">The sequence shown here is derived from an EMBL/GenBank/DDBJ whole genome shotgun (WGS) entry which is preliminary data.</text>
</comment>
<evidence type="ECO:0000256" key="3">
    <source>
        <dbReference type="ARBA" id="ARBA00023054"/>
    </source>
</evidence>
<keyword evidence="5" id="KW-0472">Membrane</keyword>
<sequence length="427" mass="46043">MIRDTSHQDTVIAPPVARLRQRRAVQVAAVLAAVAVLGTATYAAVGSWTGSEHSVSAARLRIAGVTRGTLVRDAAVNGRIVAAVSPTLYSTAPSSTVTLKVRAGDTVQQGDVLAVLESPDLTDELKKEQSSYQELAAEVARQQILARKQKLLAQRDADTAEIDRLSAQRTLERYDSVANEGVVARIDYQKAKDALRAAEIRARHATQASTLEKDDVDLALRTKSAQLERQKLVLANAQRRVDELVVRAPVNGFIGTLSVANRSVVQANTPLMTLVDLSALEVELEVPETYVNDLGLGMRAEITVNGATTSGKLSALSPEVVKNQVLARVRFEGRQPDGLRQSQRVQARLLIDEKPGVLLLPRGPFVESEGGRHAYLVRDGVAVRTPIRMGATSINAVEILAGLKQGDQVVIAGTETFENARRVAINR</sequence>
<dbReference type="PANTHER" id="PTHR32347">
    <property type="entry name" value="EFFLUX SYSTEM COMPONENT YKNX-RELATED"/>
    <property type="match status" value="1"/>
</dbReference>
<dbReference type="Proteomes" id="UP000431684">
    <property type="component" value="Unassembled WGS sequence"/>
</dbReference>
<dbReference type="GO" id="GO:0022857">
    <property type="term" value="F:transmembrane transporter activity"/>
    <property type="evidence" value="ECO:0007669"/>
    <property type="project" value="InterPro"/>
</dbReference>
<reference evidence="7 8" key="1">
    <citation type="submission" date="2019-11" db="EMBL/GenBank/DDBJ databases">
        <title>Draft Genome Sequences of Six Type Strains of the Genus Massilia.</title>
        <authorList>
            <person name="Miess H."/>
            <person name="Frediansyah A."/>
            <person name="Goeker M."/>
            <person name="Gross H."/>
        </authorList>
    </citation>
    <scope>NUCLEOTIDE SEQUENCE [LARGE SCALE GENOMIC DNA]</scope>
    <source>
        <strain evidence="7 8">DSM 17513</strain>
    </source>
</reference>
<dbReference type="AlphaFoldDB" id="A0A6I3XHJ9"/>
<dbReference type="RefSeq" id="WP_155708969.1">
    <property type="nucleotide sequence ID" value="NZ_BMWU01000035.1"/>
</dbReference>
<evidence type="ECO:0000259" key="6">
    <source>
        <dbReference type="Pfam" id="PF25973"/>
    </source>
</evidence>
<dbReference type="SUPFAM" id="SSF111369">
    <property type="entry name" value="HlyD-like secretion proteins"/>
    <property type="match status" value="1"/>
</dbReference>
<keyword evidence="5" id="KW-1133">Transmembrane helix</keyword>
<dbReference type="OrthoDB" id="5752864at2"/>
<evidence type="ECO:0000256" key="5">
    <source>
        <dbReference type="SAM" id="Phobius"/>
    </source>
</evidence>
<dbReference type="EMBL" id="WNWM01000002">
    <property type="protein sequence ID" value="MUI13131.1"/>
    <property type="molecule type" value="Genomic_DNA"/>
</dbReference>
<evidence type="ECO:0000256" key="2">
    <source>
        <dbReference type="ARBA" id="ARBA00009477"/>
    </source>
</evidence>
<keyword evidence="5" id="KW-0812">Transmembrane</keyword>
<dbReference type="InterPro" id="IPR050465">
    <property type="entry name" value="UPF0194_transport"/>
</dbReference>
<proteinExistence type="inferred from homology"/>
<accession>A0A6I3XHJ9</accession>
<dbReference type="Gene3D" id="2.40.30.170">
    <property type="match status" value="1"/>
</dbReference>
<dbReference type="PANTHER" id="PTHR32347:SF14">
    <property type="entry name" value="EFFLUX SYSTEM COMPONENT YKNX-RELATED"/>
    <property type="match status" value="1"/>
</dbReference>
<organism evidence="7 8">
    <name type="scientific">Pseudoduganella dura</name>
    <dbReference type="NCBI Taxonomy" id="321982"/>
    <lineage>
        <taxon>Bacteria</taxon>
        <taxon>Pseudomonadati</taxon>
        <taxon>Pseudomonadota</taxon>
        <taxon>Betaproteobacteria</taxon>
        <taxon>Burkholderiales</taxon>
        <taxon>Oxalobacteraceae</taxon>
        <taxon>Telluria group</taxon>
        <taxon>Pseudoduganella</taxon>
    </lineage>
</organism>
<evidence type="ECO:0000256" key="1">
    <source>
        <dbReference type="ARBA" id="ARBA00004196"/>
    </source>
</evidence>
<gene>
    <name evidence="7" type="ORF">GJV26_11755</name>
</gene>
<dbReference type="InterPro" id="IPR058647">
    <property type="entry name" value="BSH_CzcB-like"/>
</dbReference>
<dbReference type="Pfam" id="PF25973">
    <property type="entry name" value="BSH_CzcB"/>
    <property type="match status" value="1"/>
</dbReference>
<dbReference type="NCBIfam" id="TIGR01730">
    <property type="entry name" value="RND_mfp"/>
    <property type="match status" value="1"/>
</dbReference>
<keyword evidence="3 4" id="KW-0175">Coiled coil</keyword>
<evidence type="ECO:0000313" key="7">
    <source>
        <dbReference type="EMBL" id="MUI13131.1"/>
    </source>
</evidence>
<protein>
    <submittedName>
        <fullName evidence="7">Efflux RND transporter periplasmic adaptor subunit</fullName>
    </submittedName>
</protein>